<dbReference type="AlphaFoldDB" id="A0A0M4FRN6"/>
<evidence type="ECO:0000313" key="3">
    <source>
        <dbReference type="Proteomes" id="UP000067625"/>
    </source>
</evidence>
<evidence type="ECO:0000259" key="1">
    <source>
        <dbReference type="Pfam" id="PF01261"/>
    </source>
</evidence>
<keyword evidence="3" id="KW-1185">Reference proteome</keyword>
<proteinExistence type="predicted"/>
<reference evidence="2 3" key="2">
    <citation type="journal article" date="2016" name="Int. J. Syst. Evol. Microbiol.">
        <title>Bacillus gobiensis sp. nov., isolated from a soil sample.</title>
        <authorList>
            <person name="Liu B."/>
            <person name="Liu G.H."/>
            <person name="Cetin S."/>
            <person name="Schumann P."/>
            <person name="Pan Z.Z."/>
            <person name="Chen Q.Q."/>
        </authorList>
    </citation>
    <scope>NUCLEOTIDE SEQUENCE [LARGE SCALE GENOMIC DNA]</scope>
    <source>
        <strain evidence="2 3">FJAT-4402</strain>
    </source>
</reference>
<dbReference type="Pfam" id="PF01261">
    <property type="entry name" value="AP_endonuc_2"/>
    <property type="match status" value="1"/>
</dbReference>
<dbReference type="InterPro" id="IPR013022">
    <property type="entry name" value="Xyl_isomerase-like_TIM-brl"/>
</dbReference>
<dbReference type="Gene3D" id="3.20.20.150">
    <property type="entry name" value="Divalent-metal-dependent TIM barrel enzymes"/>
    <property type="match status" value="1"/>
</dbReference>
<dbReference type="RefSeq" id="WP_053603851.1">
    <property type="nucleotide sequence ID" value="NZ_CP012600.1"/>
</dbReference>
<dbReference type="Proteomes" id="UP000067625">
    <property type="component" value="Chromosome"/>
</dbReference>
<feature type="domain" description="Xylose isomerase-like TIM barrel" evidence="1">
    <location>
        <begin position="23"/>
        <end position="240"/>
    </location>
</feature>
<reference evidence="3" key="1">
    <citation type="submission" date="2015-08" db="EMBL/GenBank/DDBJ databases">
        <title>Genome sequencing project for genomic taxonomy and phylogenomics of Bacillus-like bacteria.</title>
        <authorList>
            <person name="Liu B."/>
            <person name="Wang J."/>
            <person name="Zhu Y."/>
            <person name="Liu G."/>
            <person name="Chen Q."/>
            <person name="Chen Z."/>
            <person name="Lan J."/>
            <person name="Che J."/>
            <person name="Ge C."/>
            <person name="Shi H."/>
            <person name="Pan Z."/>
            <person name="Liu X."/>
        </authorList>
    </citation>
    <scope>NUCLEOTIDE SEQUENCE [LARGE SCALE GENOMIC DNA]</scope>
    <source>
        <strain evidence="3">FJAT-4402</strain>
    </source>
</reference>
<organism evidence="2 3">
    <name type="scientific">Bacillus gobiensis</name>
    <dbReference type="NCBI Taxonomy" id="1441095"/>
    <lineage>
        <taxon>Bacteria</taxon>
        <taxon>Bacillati</taxon>
        <taxon>Bacillota</taxon>
        <taxon>Bacilli</taxon>
        <taxon>Bacillales</taxon>
        <taxon>Bacillaceae</taxon>
        <taxon>Bacillus</taxon>
    </lineage>
</organism>
<dbReference type="PANTHER" id="PTHR12110">
    <property type="entry name" value="HYDROXYPYRUVATE ISOMERASE"/>
    <property type="match status" value="1"/>
</dbReference>
<accession>A0A0M4FRN6</accession>
<dbReference type="InterPro" id="IPR036237">
    <property type="entry name" value="Xyl_isomerase-like_sf"/>
</dbReference>
<sequence length="256" mass="29694">MKVGLQLYTIRDLLAKNVEQVMERVSSFGYEGVQFAGFYDQSSEEILRLLKMYSLHPAGSHVDLELLSKEKIQETMEYHHTIGNRLLIVPYVEENERKTKDDYKRLAEKLNIAGEQVQREGFSLAYHNHDFEFSKVEGKLPLDLLTKETVPDYVSFELDVYWAKYAGFDPISIMLKLGSRLKSLHVKDIAKKEGKTVSTVIGNGEIDWLKFASYAAKLEVEWLIVEQEHFEKDPLVETEENYLRLHSILKEMRSAQ</sequence>
<dbReference type="InterPro" id="IPR050312">
    <property type="entry name" value="IolE/XylAMocC-like"/>
</dbReference>
<evidence type="ECO:0000313" key="2">
    <source>
        <dbReference type="EMBL" id="ALC82071.1"/>
    </source>
</evidence>
<dbReference type="PANTHER" id="PTHR12110:SF41">
    <property type="entry name" value="INOSOSE DEHYDRATASE"/>
    <property type="match status" value="1"/>
</dbReference>
<dbReference type="STRING" id="1441095.AM592_10975"/>
<gene>
    <name evidence="2" type="ORF">AM592_10975</name>
</gene>
<dbReference type="SUPFAM" id="SSF51658">
    <property type="entry name" value="Xylose isomerase-like"/>
    <property type="match status" value="1"/>
</dbReference>
<dbReference type="EMBL" id="CP012600">
    <property type="protein sequence ID" value="ALC82071.1"/>
    <property type="molecule type" value="Genomic_DNA"/>
</dbReference>
<protein>
    <recommendedName>
        <fullName evidence="1">Xylose isomerase-like TIM barrel domain-containing protein</fullName>
    </recommendedName>
</protein>
<dbReference type="PATRIC" id="fig|1441095.3.peg.2416"/>
<dbReference type="OrthoDB" id="9798407at2"/>
<name>A0A0M4FRN6_9BACI</name>